<gene>
    <name evidence="14" type="ORF">GR183_12285</name>
</gene>
<dbReference type="SMART" id="SM00387">
    <property type="entry name" value="HATPase_c"/>
    <property type="match status" value="1"/>
</dbReference>
<dbReference type="InterPro" id="IPR003594">
    <property type="entry name" value="HATPase_dom"/>
</dbReference>
<evidence type="ECO:0000259" key="13">
    <source>
        <dbReference type="PROSITE" id="PS50885"/>
    </source>
</evidence>
<keyword evidence="10 11" id="KW-0472">Membrane</keyword>
<evidence type="ECO:0000256" key="9">
    <source>
        <dbReference type="ARBA" id="ARBA00023012"/>
    </source>
</evidence>
<feature type="domain" description="HAMP" evidence="13">
    <location>
        <begin position="183"/>
        <end position="236"/>
    </location>
</feature>
<sequence>MTALGKLLRTTAIKLAVMYLGVLTAASAVLLVYVSQQTASVMRDQIVETVDAEITGLSDQYRIGGIRRLVAAVDARSRQPGASLYLVTDFAGNSLAGNIQQLSSAVLAEADGQIQRVRYTRFENEKSYEALVRVFGLTGGYRILVGRDLAEQQYFRGVLAESLRYWLVVVVLLGLLTWVFVSRRVLKRIDAMAATSRRIMNGDLSERLPVDGSGDEFDRLATSLNQMLERIEALLYGLKDVSDNIAHDLKTPLTRMRNRVESALRENTDENGAGARQALEATIEDCDYLIRTFNALLRIARVEAGSSDAEMHDVNLGALAGEIAELYEPLAEDEGATLELGPSQDLTVSGNRELLAQALVNLTENALKYGKDSETGIASVVIGVEQDKGEACLYVRDKGDGIGEADRDRAARRFVRLEASRSEPGSGLGLSLVQAVAHLHHGELELKDGEPGLKAVLRLPLKDGASGVKEHEG</sequence>
<dbReference type="InterPro" id="IPR003660">
    <property type="entry name" value="HAMP_dom"/>
</dbReference>
<dbReference type="PROSITE" id="PS50109">
    <property type="entry name" value="HIS_KIN"/>
    <property type="match status" value="1"/>
</dbReference>
<keyword evidence="9" id="KW-0902">Two-component regulatory system</keyword>
<reference evidence="14 15" key="1">
    <citation type="submission" date="2019-12" db="EMBL/GenBank/DDBJ databases">
        <authorList>
            <person name="Li M."/>
        </authorList>
    </citation>
    <scope>NUCLEOTIDE SEQUENCE [LARGE SCALE GENOMIC DNA]</scope>
    <source>
        <strain evidence="14 15">GBMRC 2046</strain>
    </source>
</reference>
<dbReference type="Gene3D" id="1.10.287.130">
    <property type="match status" value="1"/>
</dbReference>
<protein>
    <recommendedName>
        <fullName evidence="3">histidine kinase</fullName>
        <ecNumber evidence="3">2.7.13.3</ecNumber>
    </recommendedName>
</protein>
<dbReference type="EC" id="2.7.13.3" evidence="3"/>
<comment type="catalytic activity">
    <reaction evidence="1">
        <text>ATP + protein L-histidine = ADP + protein N-phospho-L-histidine.</text>
        <dbReference type="EC" id="2.7.13.3"/>
    </reaction>
</comment>
<dbReference type="EMBL" id="WUMV01000005">
    <property type="protein sequence ID" value="MXN65684.1"/>
    <property type="molecule type" value="Genomic_DNA"/>
</dbReference>
<comment type="caution">
    <text evidence="14">The sequence shown here is derived from an EMBL/GenBank/DDBJ whole genome shotgun (WGS) entry which is preliminary data.</text>
</comment>
<dbReference type="SUPFAM" id="SSF158472">
    <property type="entry name" value="HAMP domain-like"/>
    <property type="match status" value="1"/>
</dbReference>
<dbReference type="InterPro" id="IPR050428">
    <property type="entry name" value="TCS_sensor_his_kinase"/>
</dbReference>
<dbReference type="RefSeq" id="WP_160775941.1">
    <property type="nucleotide sequence ID" value="NZ_WUMV01000005.1"/>
</dbReference>
<feature type="domain" description="Histidine kinase" evidence="12">
    <location>
        <begin position="244"/>
        <end position="463"/>
    </location>
</feature>
<dbReference type="PANTHER" id="PTHR45436">
    <property type="entry name" value="SENSOR HISTIDINE KINASE YKOH"/>
    <property type="match status" value="1"/>
</dbReference>
<evidence type="ECO:0000256" key="3">
    <source>
        <dbReference type="ARBA" id="ARBA00012438"/>
    </source>
</evidence>
<keyword evidence="8 11" id="KW-1133">Transmembrane helix</keyword>
<dbReference type="SMART" id="SM00388">
    <property type="entry name" value="HisKA"/>
    <property type="match status" value="1"/>
</dbReference>
<evidence type="ECO:0000259" key="12">
    <source>
        <dbReference type="PROSITE" id="PS50109"/>
    </source>
</evidence>
<dbReference type="InterPro" id="IPR004358">
    <property type="entry name" value="Sig_transdc_His_kin-like_C"/>
</dbReference>
<dbReference type="InterPro" id="IPR005467">
    <property type="entry name" value="His_kinase_dom"/>
</dbReference>
<evidence type="ECO:0000313" key="15">
    <source>
        <dbReference type="Proteomes" id="UP000433101"/>
    </source>
</evidence>
<name>A0A7X3S8D9_9HYPH</name>
<feature type="transmembrane region" description="Helical" evidence="11">
    <location>
        <begin position="163"/>
        <end position="181"/>
    </location>
</feature>
<proteinExistence type="predicted"/>
<dbReference type="AlphaFoldDB" id="A0A7X3S8D9"/>
<dbReference type="SMART" id="SM00304">
    <property type="entry name" value="HAMP"/>
    <property type="match status" value="1"/>
</dbReference>
<keyword evidence="7" id="KW-0418">Kinase</keyword>
<keyword evidence="5" id="KW-0808">Transferase</keyword>
<accession>A0A7X3S8D9</accession>
<dbReference type="Pfam" id="PF00512">
    <property type="entry name" value="HisKA"/>
    <property type="match status" value="1"/>
</dbReference>
<dbReference type="CDD" id="cd06225">
    <property type="entry name" value="HAMP"/>
    <property type="match status" value="1"/>
</dbReference>
<dbReference type="InterPro" id="IPR036890">
    <property type="entry name" value="HATPase_C_sf"/>
</dbReference>
<dbReference type="PRINTS" id="PR00344">
    <property type="entry name" value="BCTRLSENSOR"/>
</dbReference>
<evidence type="ECO:0000256" key="11">
    <source>
        <dbReference type="SAM" id="Phobius"/>
    </source>
</evidence>
<dbReference type="PROSITE" id="PS50885">
    <property type="entry name" value="HAMP"/>
    <property type="match status" value="1"/>
</dbReference>
<evidence type="ECO:0000256" key="7">
    <source>
        <dbReference type="ARBA" id="ARBA00022777"/>
    </source>
</evidence>
<keyword evidence="4" id="KW-0597">Phosphoprotein</keyword>
<keyword evidence="6 11" id="KW-0812">Transmembrane</keyword>
<evidence type="ECO:0000256" key="4">
    <source>
        <dbReference type="ARBA" id="ARBA00022553"/>
    </source>
</evidence>
<dbReference type="InterPro" id="IPR036097">
    <property type="entry name" value="HisK_dim/P_sf"/>
</dbReference>
<dbReference type="GO" id="GO:0005886">
    <property type="term" value="C:plasma membrane"/>
    <property type="evidence" value="ECO:0007669"/>
    <property type="project" value="TreeGrafter"/>
</dbReference>
<dbReference type="Pfam" id="PF00672">
    <property type="entry name" value="HAMP"/>
    <property type="match status" value="1"/>
</dbReference>
<dbReference type="SUPFAM" id="SSF55874">
    <property type="entry name" value="ATPase domain of HSP90 chaperone/DNA topoisomerase II/histidine kinase"/>
    <property type="match status" value="1"/>
</dbReference>
<dbReference type="CDD" id="cd00082">
    <property type="entry name" value="HisKA"/>
    <property type="match status" value="1"/>
</dbReference>
<dbReference type="Gene3D" id="6.10.340.10">
    <property type="match status" value="1"/>
</dbReference>
<dbReference type="Proteomes" id="UP000433101">
    <property type="component" value="Unassembled WGS sequence"/>
</dbReference>
<dbReference type="SUPFAM" id="SSF47384">
    <property type="entry name" value="Homodimeric domain of signal transducing histidine kinase"/>
    <property type="match status" value="1"/>
</dbReference>
<dbReference type="PANTHER" id="PTHR45436:SF8">
    <property type="entry name" value="HISTIDINE KINASE"/>
    <property type="match status" value="1"/>
</dbReference>
<evidence type="ECO:0000313" key="14">
    <source>
        <dbReference type="EMBL" id="MXN65684.1"/>
    </source>
</evidence>
<evidence type="ECO:0000256" key="5">
    <source>
        <dbReference type="ARBA" id="ARBA00022679"/>
    </source>
</evidence>
<dbReference type="Pfam" id="PF02518">
    <property type="entry name" value="HATPase_c"/>
    <property type="match status" value="1"/>
</dbReference>
<dbReference type="InterPro" id="IPR003661">
    <property type="entry name" value="HisK_dim/P_dom"/>
</dbReference>
<feature type="transmembrane region" description="Helical" evidence="11">
    <location>
        <begin position="12"/>
        <end position="34"/>
    </location>
</feature>
<evidence type="ECO:0000256" key="2">
    <source>
        <dbReference type="ARBA" id="ARBA00004370"/>
    </source>
</evidence>
<evidence type="ECO:0000256" key="8">
    <source>
        <dbReference type="ARBA" id="ARBA00022989"/>
    </source>
</evidence>
<dbReference type="GO" id="GO:0000155">
    <property type="term" value="F:phosphorelay sensor kinase activity"/>
    <property type="evidence" value="ECO:0007669"/>
    <property type="project" value="InterPro"/>
</dbReference>
<evidence type="ECO:0000256" key="6">
    <source>
        <dbReference type="ARBA" id="ARBA00022692"/>
    </source>
</evidence>
<keyword evidence="15" id="KW-1185">Reference proteome</keyword>
<comment type="subcellular location">
    <subcellularLocation>
        <location evidence="2">Membrane</location>
    </subcellularLocation>
</comment>
<evidence type="ECO:0000256" key="1">
    <source>
        <dbReference type="ARBA" id="ARBA00000085"/>
    </source>
</evidence>
<evidence type="ECO:0000256" key="10">
    <source>
        <dbReference type="ARBA" id="ARBA00023136"/>
    </source>
</evidence>
<organism evidence="14 15">
    <name type="scientific">Stappia sediminis</name>
    <dbReference type="NCBI Taxonomy" id="2692190"/>
    <lineage>
        <taxon>Bacteria</taxon>
        <taxon>Pseudomonadati</taxon>
        <taxon>Pseudomonadota</taxon>
        <taxon>Alphaproteobacteria</taxon>
        <taxon>Hyphomicrobiales</taxon>
        <taxon>Stappiaceae</taxon>
        <taxon>Stappia</taxon>
    </lineage>
</organism>
<dbReference type="Gene3D" id="3.30.565.10">
    <property type="entry name" value="Histidine kinase-like ATPase, C-terminal domain"/>
    <property type="match status" value="1"/>
</dbReference>